<dbReference type="PANTHER" id="PTHR12558:SF13">
    <property type="entry name" value="CELL DIVISION CYCLE PROTEIN 27 HOMOLOG"/>
    <property type="match status" value="1"/>
</dbReference>
<comment type="caution">
    <text evidence="2">The sequence shown here is derived from an EMBL/GenBank/DDBJ whole genome shotgun (WGS) entry which is preliminary data.</text>
</comment>
<keyword evidence="1" id="KW-0802">TPR repeat</keyword>
<evidence type="ECO:0000256" key="1">
    <source>
        <dbReference type="PROSITE-ProRule" id="PRU00339"/>
    </source>
</evidence>
<name>A0ABR9CNP8_9HYPH</name>
<dbReference type="PROSITE" id="PS50005">
    <property type="entry name" value="TPR"/>
    <property type="match status" value="1"/>
</dbReference>
<dbReference type="InterPro" id="IPR014596">
    <property type="entry name" value="UCP035836"/>
</dbReference>
<dbReference type="InterPro" id="IPR019734">
    <property type="entry name" value="TPR_rpt"/>
</dbReference>
<dbReference type="RefSeq" id="WP_192148450.1">
    <property type="nucleotide sequence ID" value="NZ_JACYXI010000007.1"/>
</dbReference>
<dbReference type="PROSITE" id="PS51257">
    <property type="entry name" value="PROKAR_LIPOPROTEIN"/>
    <property type="match status" value="1"/>
</dbReference>
<dbReference type="SUPFAM" id="SSF48452">
    <property type="entry name" value="TPR-like"/>
    <property type="match status" value="1"/>
</dbReference>
<keyword evidence="3" id="KW-1185">Reference proteome</keyword>
<reference evidence="2 3" key="2">
    <citation type="journal article" date="2021" name="Int. J. Syst. Evol. Microbiol.">
        <title>Roseibium litorale sp. nov., isolated from a tidal flat sediment and proposal for the reclassification of Labrenzia polysiphoniae as Roseibium polysiphoniae comb. nov.</title>
        <authorList>
            <person name="Liu Y."/>
            <person name="Pei T."/>
            <person name="Du J."/>
            <person name="Chao M."/>
            <person name="Deng M.R."/>
            <person name="Zhu H."/>
        </authorList>
    </citation>
    <scope>NUCLEOTIDE SEQUENCE [LARGE SCALE GENOMIC DNA]</scope>
    <source>
        <strain evidence="2 3">4C16A</strain>
    </source>
</reference>
<proteinExistence type="predicted"/>
<feature type="repeat" description="TPR" evidence="1">
    <location>
        <begin position="144"/>
        <end position="177"/>
    </location>
</feature>
<reference evidence="3" key="1">
    <citation type="submission" date="2020-09" db="EMBL/GenBank/DDBJ databases">
        <title>The genome sequence of strain Labrenzia suaedae 4C16A.</title>
        <authorList>
            <person name="Liu Y."/>
        </authorList>
    </citation>
    <scope>NUCLEOTIDE SEQUENCE [LARGE SCALE GENOMIC DNA]</scope>
    <source>
        <strain evidence="3">4C16A</strain>
    </source>
</reference>
<dbReference type="PIRSF" id="PIRSF035836">
    <property type="entry name" value="UCP035836"/>
    <property type="match status" value="1"/>
</dbReference>
<organism evidence="2 3">
    <name type="scientific">Roseibium litorale</name>
    <dbReference type="NCBI Taxonomy" id="2803841"/>
    <lineage>
        <taxon>Bacteria</taxon>
        <taxon>Pseudomonadati</taxon>
        <taxon>Pseudomonadota</taxon>
        <taxon>Alphaproteobacteria</taxon>
        <taxon>Hyphomicrobiales</taxon>
        <taxon>Stappiaceae</taxon>
        <taxon>Roseibium</taxon>
    </lineage>
</organism>
<protein>
    <submittedName>
        <fullName evidence="2">Tetratricopeptide repeat protein</fullName>
    </submittedName>
</protein>
<accession>A0ABR9CNP8</accession>
<gene>
    <name evidence="2" type="ORF">IG616_12220</name>
</gene>
<sequence>MAIAAHRQPLKRHRLQIVAAMTAVALLAGGCASSKQSAVGSHAHASSQPYAAPGSAAARNAVSSWANSYKNNPKEKSAILGYSNALSQNEQIPQATAILRSAVIANPGDRDIASAYGKILAMNGQFPEALNVLQGAQTPQMPDWRLLSAEGAVHDQMGNHDRARSLYHQALKIHPDEPSLLNNLALSHLLSNELPEAEYNLRRAAALPGSDSRIRQNLALVLGLQGKFGEAEQVATAELSPAEAAENVAYLRKMLSQSRG</sequence>
<dbReference type="PANTHER" id="PTHR12558">
    <property type="entry name" value="CELL DIVISION CYCLE 16,23,27"/>
    <property type="match status" value="1"/>
</dbReference>
<dbReference type="Proteomes" id="UP000632063">
    <property type="component" value="Unassembled WGS sequence"/>
</dbReference>
<dbReference type="Gene3D" id="1.25.40.10">
    <property type="entry name" value="Tetratricopeptide repeat domain"/>
    <property type="match status" value="2"/>
</dbReference>
<dbReference type="Pfam" id="PF13432">
    <property type="entry name" value="TPR_16"/>
    <property type="match status" value="2"/>
</dbReference>
<evidence type="ECO:0000313" key="3">
    <source>
        <dbReference type="Proteomes" id="UP000632063"/>
    </source>
</evidence>
<evidence type="ECO:0000313" key="2">
    <source>
        <dbReference type="EMBL" id="MBD8892318.1"/>
    </source>
</evidence>
<dbReference type="EMBL" id="JACYXI010000007">
    <property type="protein sequence ID" value="MBD8892318.1"/>
    <property type="molecule type" value="Genomic_DNA"/>
</dbReference>
<dbReference type="SMART" id="SM00028">
    <property type="entry name" value="TPR"/>
    <property type="match status" value="2"/>
</dbReference>
<dbReference type="InterPro" id="IPR011990">
    <property type="entry name" value="TPR-like_helical_dom_sf"/>
</dbReference>